<feature type="transmembrane region" description="Helical" evidence="7">
    <location>
        <begin position="378"/>
        <end position="399"/>
    </location>
</feature>
<evidence type="ECO:0000313" key="9">
    <source>
        <dbReference type="Proteomes" id="UP001582793"/>
    </source>
</evidence>
<feature type="transmembrane region" description="Helical" evidence="7">
    <location>
        <begin position="291"/>
        <end position="309"/>
    </location>
</feature>
<accession>A0ABV5CR34</accession>
<protein>
    <submittedName>
        <fullName evidence="8">MFS transporter</fullName>
    </submittedName>
</protein>
<comment type="caution">
    <text evidence="8">The sequence shown here is derived from an EMBL/GenBank/DDBJ whole genome shotgun (WGS) entry which is preliminary data.</text>
</comment>
<evidence type="ECO:0000256" key="5">
    <source>
        <dbReference type="ARBA" id="ARBA00022989"/>
    </source>
</evidence>
<comment type="subcellular location">
    <subcellularLocation>
        <location evidence="1">Cell inner membrane</location>
        <topology evidence="1">Multi-pass membrane protein</topology>
    </subcellularLocation>
</comment>
<reference evidence="8 9" key="1">
    <citation type="submission" date="2024-04" db="EMBL/GenBank/DDBJ databases">
        <title>Polymorphospora sp. isolated from Baiyangdian Lake in Xiong'an New Area.</title>
        <authorList>
            <person name="Zhang X."/>
            <person name="Liu J."/>
        </authorList>
    </citation>
    <scope>NUCLEOTIDE SEQUENCE [LARGE SCALE GENOMIC DNA]</scope>
    <source>
        <strain evidence="8 9">2-325</strain>
    </source>
</reference>
<feature type="transmembrane region" description="Helical" evidence="7">
    <location>
        <begin position="84"/>
        <end position="105"/>
    </location>
</feature>
<organism evidence="8 9">
    <name type="scientific">Polymorphospora lycopeni</name>
    <dbReference type="NCBI Taxonomy" id="3140240"/>
    <lineage>
        <taxon>Bacteria</taxon>
        <taxon>Bacillati</taxon>
        <taxon>Actinomycetota</taxon>
        <taxon>Actinomycetes</taxon>
        <taxon>Micromonosporales</taxon>
        <taxon>Micromonosporaceae</taxon>
        <taxon>Polymorphospora</taxon>
    </lineage>
</organism>
<evidence type="ECO:0000256" key="3">
    <source>
        <dbReference type="ARBA" id="ARBA00022475"/>
    </source>
</evidence>
<dbReference type="Pfam" id="PF05977">
    <property type="entry name" value="MFS_3"/>
    <property type="match status" value="1"/>
</dbReference>
<feature type="transmembrane region" description="Helical" evidence="7">
    <location>
        <begin position="261"/>
        <end position="279"/>
    </location>
</feature>
<keyword evidence="3" id="KW-1003">Cell membrane</keyword>
<proteinExistence type="predicted"/>
<evidence type="ECO:0000256" key="7">
    <source>
        <dbReference type="SAM" id="Phobius"/>
    </source>
</evidence>
<evidence type="ECO:0000256" key="1">
    <source>
        <dbReference type="ARBA" id="ARBA00004429"/>
    </source>
</evidence>
<name>A0ABV5CR34_9ACTN</name>
<dbReference type="RefSeq" id="WP_375734608.1">
    <property type="nucleotide sequence ID" value="NZ_JBCGDC010000037.1"/>
</dbReference>
<dbReference type="InterPro" id="IPR010290">
    <property type="entry name" value="TM_effector"/>
</dbReference>
<keyword evidence="9" id="KW-1185">Reference proteome</keyword>
<dbReference type="Gene3D" id="1.20.1250.20">
    <property type="entry name" value="MFS general substrate transporter like domains"/>
    <property type="match status" value="1"/>
</dbReference>
<feature type="transmembrane region" description="Helical" evidence="7">
    <location>
        <begin position="51"/>
        <end position="72"/>
    </location>
</feature>
<keyword evidence="5 7" id="KW-1133">Transmembrane helix</keyword>
<sequence>MTWRRIMIDLAPLREAPAFRRLWIGSTLSAFGSQMTSFTVAFQVWTLTESSLAVGAVGLAVAGPAILFGLVGGAIADSMDRRRLALVACVAQAVIAAGLVVQAIAGLEQLWLLYLLVAANATVNAVGGPVRRTFLARLLDPRLVPAGAALNMLAMHASLTTGPMVAGALVAGWGITVAYLVHLLTFVAAFDGLFRLPPMPPEGETGRPNLRAIGEGLSFIRRSRVIAGAFLTDINATLLGMPFALFPAINAAHFGGSPQTLGLLTAAPAVGGVIGALLSGPVGRIRRPGRGILVAAAVWGASLACFGLTTYLWLALALLVVAGVADVLSVIMQTALVQLATPDNYRGRVGAAEFVVGAGVPHLGNFRAGAVASLVSPAASAFIGGSAVVAGTALIALALPEFRRCTAPPTTAPDAAKQPQPTGSS</sequence>
<feature type="transmembrane region" description="Helical" evidence="7">
    <location>
        <begin position="165"/>
        <end position="190"/>
    </location>
</feature>
<keyword evidence="6 7" id="KW-0472">Membrane</keyword>
<feature type="transmembrane region" description="Helical" evidence="7">
    <location>
        <begin position="21"/>
        <end position="45"/>
    </location>
</feature>
<dbReference type="PANTHER" id="PTHR23513:SF9">
    <property type="entry name" value="ENTEROBACTIN EXPORTER ENTS"/>
    <property type="match status" value="1"/>
</dbReference>
<keyword evidence="2" id="KW-0813">Transport</keyword>
<evidence type="ECO:0000313" key="8">
    <source>
        <dbReference type="EMBL" id="MFB6394453.1"/>
    </source>
</evidence>
<evidence type="ECO:0000256" key="6">
    <source>
        <dbReference type="ARBA" id="ARBA00023136"/>
    </source>
</evidence>
<dbReference type="PANTHER" id="PTHR23513">
    <property type="entry name" value="INTEGRAL MEMBRANE EFFLUX PROTEIN-RELATED"/>
    <property type="match status" value="1"/>
</dbReference>
<dbReference type="Proteomes" id="UP001582793">
    <property type="component" value="Unassembled WGS sequence"/>
</dbReference>
<dbReference type="SUPFAM" id="SSF103473">
    <property type="entry name" value="MFS general substrate transporter"/>
    <property type="match status" value="1"/>
</dbReference>
<dbReference type="InterPro" id="IPR036259">
    <property type="entry name" value="MFS_trans_sf"/>
</dbReference>
<dbReference type="EMBL" id="JBCGDC010000037">
    <property type="protein sequence ID" value="MFB6394453.1"/>
    <property type="molecule type" value="Genomic_DNA"/>
</dbReference>
<evidence type="ECO:0000256" key="4">
    <source>
        <dbReference type="ARBA" id="ARBA00022692"/>
    </source>
</evidence>
<keyword evidence="4 7" id="KW-0812">Transmembrane</keyword>
<evidence type="ECO:0000256" key="2">
    <source>
        <dbReference type="ARBA" id="ARBA00022448"/>
    </source>
</evidence>
<feature type="transmembrane region" description="Helical" evidence="7">
    <location>
        <begin position="225"/>
        <end position="249"/>
    </location>
</feature>
<dbReference type="CDD" id="cd06173">
    <property type="entry name" value="MFS_MefA_like"/>
    <property type="match status" value="1"/>
</dbReference>
<gene>
    <name evidence="8" type="ORF">AAFH96_15235</name>
</gene>